<name>A0A150J5S7_9EURY</name>
<gene>
    <name evidence="2" type="ORF">AMQ22_00801</name>
</gene>
<feature type="domain" description="Pyridoxamine 5'-phosphate oxidase N-terminal" evidence="1">
    <location>
        <begin position="4"/>
        <end position="119"/>
    </location>
</feature>
<protein>
    <submittedName>
        <fullName evidence="2">Pyridoxamine 5'-phosphate oxidase</fullName>
    </submittedName>
</protein>
<evidence type="ECO:0000313" key="2">
    <source>
        <dbReference type="EMBL" id="KYC52465.1"/>
    </source>
</evidence>
<reference evidence="2 3" key="1">
    <citation type="journal article" date="2016" name="ISME J.">
        <title>Chasing the elusive Euryarchaeota class WSA2: genomes reveal a uniquely fastidious methyl-reducing methanogen.</title>
        <authorList>
            <person name="Nobu M.K."/>
            <person name="Narihiro T."/>
            <person name="Kuroda K."/>
            <person name="Mei R."/>
            <person name="Liu W.T."/>
        </authorList>
    </citation>
    <scope>NUCLEOTIDE SEQUENCE [LARGE SCALE GENOMIC DNA]</scope>
    <source>
        <strain evidence="2">U1lsi0528_Bin055</strain>
    </source>
</reference>
<dbReference type="AlphaFoldDB" id="A0A150J5S7"/>
<dbReference type="PANTHER" id="PTHR40660">
    <property type="entry name" value="5'-PHOSPHATE OXIDASE PUTATIVE DOMAIN-CONTAINING PROTEIN-RELATED"/>
    <property type="match status" value="1"/>
</dbReference>
<dbReference type="SUPFAM" id="SSF50475">
    <property type="entry name" value="FMN-binding split barrel"/>
    <property type="match status" value="1"/>
</dbReference>
<dbReference type="EMBL" id="LNGC01000023">
    <property type="protein sequence ID" value="KYC52465.1"/>
    <property type="molecule type" value="Genomic_DNA"/>
</dbReference>
<evidence type="ECO:0000313" key="3">
    <source>
        <dbReference type="Proteomes" id="UP000075398"/>
    </source>
</evidence>
<comment type="caution">
    <text evidence="2">The sequence shown here is derived from an EMBL/GenBank/DDBJ whole genome shotgun (WGS) entry which is preliminary data.</text>
</comment>
<accession>A0A150J5S7</accession>
<dbReference type="Gene3D" id="2.30.110.10">
    <property type="entry name" value="Electron Transport, Fmn-binding Protein, Chain A"/>
    <property type="match status" value="1"/>
</dbReference>
<evidence type="ECO:0000259" key="1">
    <source>
        <dbReference type="Pfam" id="PF01243"/>
    </source>
</evidence>
<dbReference type="InterPro" id="IPR011576">
    <property type="entry name" value="Pyridox_Oxase_N"/>
</dbReference>
<dbReference type="InterPro" id="IPR012349">
    <property type="entry name" value="Split_barrel_FMN-bd"/>
</dbReference>
<dbReference type="Pfam" id="PF01243">
    <property type="entry name" value="PNPOx_N"/>
    <property type="match status" value="1"/>
</dbReference>
<proteinExistence type="predicted"/>
<dbReference type="Proteomes" id="UP000075398">
    <property type="component" value="Unassembled WGS sequence"/>
</dbReference>
<sequence length="130" mass="14690">MEMPANVKDIFEKERVHQLATASKSGEPNCSYVGAKYLLDDETIIIVDNFMKKTLENILENPKVAIAIIREKQAYQIKGTCEYITKGPIYEEARKWMKAKGDRYPAKGALVIKVTDIFYSTSDEKAGLPI</sequence>
<organism evidence="2 3">
    <name type="scientific">Candidatus Methanofastidiosum methylothiophilum</name>
    <dbReference type="NCBI Taxonomy" id="1705564"/>
    <lineage>
        <taxon>Archaea</taxon>
        <taxon>Methanobacteriati</taxon>
        <taxon>Methanobacteriota</taxon>
        <taxon>Stenosarchaea group</taxon>
        <taxon>Candidatus Methanofastidiosia</taxon>
        <taxon>Candidatus Methanofastidiosales</taxon>
        <taxon>Candidatus Methanofastidiosaceae</taxon>
        <taxon>Candidatus Methanofastidiosum</taxon>
    </lineage>
</organism>
<dbReference type="PANTHER" id="PTHR40660:SF1">
    <property type="entry name" value="5'-PHOSPHATE OXIDASE PUTATIVE DOMAIN-CONTAINING PROTEIN-RELATED"/>
    <property type="match status" value="1"/>
</dbReference>